<dbReference type="SUPFAM" id="SSF56281">
    <property type="entry name" value="Metallo-hydrolase/oxidoreductase"/>
    <property type="match status" value="1"/>
</dbReference>
<evidence type="ECO:0000313" key="2">
    <source>
        <dbReference type="EMBL" id="ADW68939.1"/>
    </source>
</evidence>
<keyword evidence="3" id="KW-1185">Reference proteome</keyword>
<dbReference type="EMBL" id="CP002480">
    <property type="protein sequence ID" value="ADW68939.1"/>
    <property type="molecule type" value="Genomic_DNA"/>
</dbReference>
<dbReference type="InterPro" id="IPR036866">
    <property type="entry name" value="RibonucZ/Hydroxyglut_hydro"/>
</dbReference>
<reference evidence="3" key="1">
    <citation type="submission" date="2011-01" db="EMBL/GenBank/DDBJ databases">
        <title>Complete sequence of chromosome of Acidobacterium sp. MP5ACTX9.</title>
        <authorList>
            <consortium name="US DOE Joint Genome Institute"/>
            <person name="Lucas S."/>
            <person name="Copeland A."/>
            <person name="Lapidus A."/>
            <person name="Cheng J.-F."/>
            <person name="Goodwin L."/>
            <person name="Pitluck S."/>
            <person name="Teshima H."/>
            <person name="Detter J.C."/>
            <person name="Han C."/>
            <person name="Tapia R."/>
            <person name="Land M."/>
            <person name="Hauser L."/>
            <person name="Kyrpides N."/>
            <person name="Ivanova N."/>
            <person name="Ovchinnikova G."/>
            <person name="Pagani I."/>
            <person name="Rawat S.R."/>
            <person name="Mannisto M."/>
            <person name="Haggblom M.M."/>
            <person name="Woyke T."/>
        </authorList>
    </citation>
    <scope>NUCLEOTIDE SEQUENCE [LARGE SCALE GENOMIC DNA]</scope>
    <source>
        <strain evidence="3">MP5ACTX9</strain>
    </source>
</reference>
<dbReference type="PANTHER" id="PTHR15032:SF4">
    <property type="entry name" value="N-ACYL-PHOSPHATIDYLETHANOLAMINE-HYDROLYZING PHOSPHOLIPASE D"/>
    <property type="match status" value="1"/>
</dbReference>
<dbReference type="OrthoDB" id="9805728at2"/>
<evidence type="ECO:0000259" key="1">
    <source>
        <dbReference type="Pfam" id="PF12706"/>
    </source>
</evidence>
<evidence type="ECO:0000313" key="3">
    <source>
        <dbReference type="Proteomes" id="UP000000343"/>
    </source>
</evidence>
<dbReference type="PANTHER" id="PTHR15032">
    <property type="entry name" value="N-ACYL-PHOSPHATIDYLETHANOLAMINE-HYDROLYZING PHOSPHOLIPASE D"/>
    <property type="match status" value="1"/>
</dbReference>
<dbReference type="HOGENOM" id="CLU_020884_0_0_0"/>
<dbReference type="AlphaFoldDB" id="E8X043"/>
<dbReference type="STRING" id="1198114.AciX9_1893"/>
<dbReference type="Proteomes" id="UP000000343">
    <property type="component" value="Chromosome"/>
</dbReference>
<name>E8X043_GRATM</name>
<dbReference type="PaxDb" id="1198114-AciX9_1893"/>
<dbReference type="RefSeq" id="WP_013580258.1">
    <property type="nucleotide sequence ID" value="NC_015064.1"/>
</dbReference>
<dbReference type="KEGG" id="acm:AciX9_1893"/>
<gene>
    <name evidence="2" type="ordered locus">AciX9_1893</name>
</gene>
<protein>
    <recommendedName>
        <fullName evidence="1">Metallo-beta-lactamase domain-containing protein</fullName>
    </recommendedName>
</protein>
<dbReference type="InterPro" id="IPR001279">
    <property type="entry name" value="Metallo-B-lactamas"/>
</dbReference>
<sequence>MRTLERAKKSGKKFENVVPTSVGDLSLMLKLLPMYVTNKAETEPKGGLGPFRTDAQVYGAEPESGLRVTWFGHSSTLVEIDGVKLLTDPVWDLRAAPVQWFGPKRFFAPTIPLEELPAIDAVVISHDHYDHLGAGTVKALAAMRPEMRWITSLGVGADLRKFGVRADRITELDWTESLVVKGVNGAEATVTSVPSRHFSGRSLTNRFETLWAAFVFGGAKHRVYYGADSGEWDGFPAIQKAYGPFDLTMLEVGAFNELWKTIHLGSEGAVKAFEELGGGVLMPIHWGLFNLALHGWREPIEEVTKLADEQGITLFSPGPGEPTEFVAGQEVRSGWWRP</sequence>
<feature type="domain" description="Metallo-beta-lactamase" evidence="1">
    <location>
        <begin position="85"/>
        <end position="286"/>
    </location>
</feature>
<dbReference type="GO" id="GO:0005737">
    <property type="term" value="C:cytoplasm"/>
    <property type="evidence" value="ECO:0007669"/>
    <property type="project" value="TreeGrafter"/>
</dbReference>
<organism evidence="3">
    <name type="scientific">Granulicella tundricola (strain ATCC BAA-1859 / DSM 23138 / MP5ACTX9)</name>
    <dbReference type="NCBI Taxonomy" id="1198114"/>
    <lineage>
        <taxon>Bacteria</taxon>
        <taxon>Pseudomonadati</taxon>
        <taxon>Acidobacteriota</taxon>
        <taxon>Terriglobia</taxon>
        <taxon>Terriglobales</taxon>
        <taxon>Acidobacteriaceae</taxon>
        <taxon>Granulicella</taxon>
    </lineage>
</organism>
<proteinExistence type="predicted"/>
<dbReference type="Gene3D" id="3.60.15.10">
    <property type="entry name" value="Ribonuclease Z/Hydroxyacylglutathione hydrolase-like"/>
    <property type="match status" value="1"/>
</dbReference>
<dbReference type="Pfam" id="PF12706">
    <property type="entry name" value="Lactamase_B_2"/>
    <property type="match status" value="1"/>
</dbReference>
<accession>E8X043</accession>
<dbReference type="eggNOG" id="COG2220">
    <property type="taxonomic scope" value="Bacteria"/>
</dbReference>